<dbReference type="EMBL" id="CATQJA010001493">
    <property type="protein sequence ID" value="CAJ0567460.1"/>
    <property type="molecule type" value="Genomic_DNA"/>
</dbReference>
<keyword evidence="4" id="KW-1185">Reference proteome</keyword>
<feature type="domain" description="C-type lectin" evidence="2">
    <location>
        <begin position="295"/>
        <end position="410"/>
    </location>
</feature>
<dbReference type="InterPro" id="IPR050111">
    <property type="entry name" value="C-type_lectin/snaclec_domain"/>
</dbReference>
<feature type="domain" description="C-type lectin" evidence="2">
    <location>
        <begin position="128"/>
        <end position="264"/>
    </location>
</feature>
<sequence length="571" mass="64122">MGKCLFFGDEATTFTGAETICESYGGSLISIHNAFENSLISTYQQNANRFFWLGLRRQMPAPVWAWSDNSTTNFYKWAPGHPDSGSACTVLSPAEQSWHSADCNERNPFICELPQAKPCRDGWSYFNYTNNCYYIGKNRTFTQADAYCQSYGGYLASVHNNPENEFIYELARTDKCANFSMNPKYLEGTVLLGGFFAKDRGFVSRWLDWSTPDYMSEMSCYKPGEKSEQTMLLLAFPAGCGACEADRGNWLTVDDDRSGYDNCSSKMSFAKFFVFFTLLYCGAAQCPTNAVYVEAMDKCLLYSSQVTNFDGAAASCEKFGGSLVSIWNGFENNLITTYQAEAKSGWTAYYMGLHREDRNSEWEWADNSTATFFKWAPGHPSAGANCAVLSLPDNSWHSMDCNGYQAFICDVPKVSPCPDGWSYFVYTDMCYYKGENMTFNQAEAYCQKHGGHLGSIHSNMENAFIYEMSYSVSCYNTSAYVMGSVLLGGYYSREQQKVSKWVDGSATDFVGMTSCYEGKKEDAMIVMFAFPINCNDCGNFHGQWYIADDEPDKTNFPNFLCKAPPGQAKEE</sequence>
<name>A0AA36FU67_9BILA</name>
<dbReference type="AlphaFoldDB" id="A0AA36FU67"/>
<dbReference type="InterPro" id="IPR018378">
    <property type="entry name" value="C-type_lectin_CS"/>
</dbReference>
<dbReference type="PROSITE" id="PS00615">
    <property type="entry name" value="C_TYPE_LECTIN_1"/>
    <property type="match status" value="2"/>
</dbReference>
<feature type="non-terminal residue" evidence="3">
    <location>
        <position position="1"/>
    </location>
</feature>
<dbReference type="InterPro" id="IPR016187">
    <property type="entry name" value="CTDL_fold"/>
</dbReference>
<reference evidence="3" key="1">
    <citation type="submission" date="2023-06" db="EMBL/GenBank/DDBJ databases">
        <authorList>
            <person name="Delattre M."/>
        </authorList>
    </citation>
    <scope>NUCLEOTIDE SEQUENCE</scope>
    <source>
        <strain evidence="3">AF72</strain>
    </source>
</reference>
<protein>
    <recommendedName>
        <fullName evidence="2">C-type lectin domain-containing protein</fullName>
    </recommendedName>
</protein>
<dbReference type="SUPFAM" id="SSF56436">
    <property type="entry name" value="C-type lectin-like"/>
    <property type="match status" value="4"/>
</dbReference>
<proteinExistence type="predicted"/>
<gene>
    <name evidence="3" type="ORF">MSPICULIGERA_LOCUS6012</name>
</gene>
<feature type="domain" description="C-type lectin" evidence="2">
    <location>
        <begin position="1"/>
        <end position="112"/>
    </location>
</feature>
<dbReference type="Pfam" id="PF00059">
    <property type="entry name" value="Lectin_C"/>
    <property type="match status" value="4"/>
</dbReference>
<comment type="caution">
    <text evidence="3">The sequence shown here is derived from an EMBL/GenBank/DDBJ whole genome shotgun (WGS) entry which is preliminary data.</text>
</comment>
<dbReference type="InterPro" id="IPR001304">
    <property type="entry name" value="C-type_lectin-like"/>
</dbReference>
<feature type="domain" description="C-type lectin" evidence="2">
    <location>
        <begin position="426"/>
        <end position="544"/>
    </location>
</feature>
<dbReference type="InterPro" id="IPR016186">
    <property type="entry name" value="C-type_lectin-like/link_sf"/>
</dbReference>
<evidence type="ECO:0000256" key="1">
    <source>
        <dbReference type="ARBA" id="ARBA00023157"/>
    </source>
</evidence>
<dbReference type="Proteomes" id="UP001177023">
    <property type="component" value="Unassembled WGS sequence"/>
</dbReference>
<dbReference type="PANTHER" id="PTHR22803">
    <property type="entry name" value="MANNOSE, PHOSPHOLIPASE, LECTIN RECEPTOR RELATED"/>
    <property type="match status" value="1"/>
</dbReference>
<evidence type="ECO:0000313" key="3">
    <source>
        <dbReference type="EMBL" id="CAJ0567460.1"/>
    </source>
</evidence>
<dbReference type="Gene3D" id="3.10.100.10">
    <property type="entry name" value="Mannose-Binding Protein A, subunit A"/>
    <property type="match status" value="4"/>
</dbReference>
<organism evidence="3 4">
    <name type="scientific">Mesorhabditis spiculigera</name>
    <dbReference type="NCBI Taxonomy" id="96644"/>
    <lineage>
        <taxon>Eukaryota</taxon>
        <taxon>Metazoa</taxon>
        <taxon>Ecdysozoa</taxon>
        <taxon>Nematoda</taxon>
        <taxon>Chromadorea</taxon>
        <taxon>Rhabditida</taxon>
        <taxon>Rhabditina</taxon>
        <taxon>Rhabditomorpha</taxon>
        <taxon>Rhabditoidea</taxon>
        <taxon>Rhabditidae</taxon>
        <taxon>Mesorhabditinae</taxon>
        <taxon>Mesorhabditis</taxon>
    </lineage>
</organism>
<accession>A0AA36FU67</accession>
<keyword evidence="1" id="KW-1015">Disulfide bond</keyword>
<dbReference type="CDD" id="cd00037">
    <property type="entry name" value="CLECT"/>
    <property type="match status" value="3"/>
</dbReference>
<evidence type="ECO:0000313" key="4">
    <source>
        <dbReference type="Proteomes" id="UP001177023"/>
    </source>
</evidence>
<evidence type="ECO:0000259" key="2">
    <source>
        <dbReference type="PROSITE" id="PS50041"/>
    </source>
</evidence>
<dbReference type="PROSITE" id="PS50041">
    <property type="entry name" value="C_TYPE_LECTIN_2"/>
    <property type="match status" value="4"/>
</dbReference>
<dbReference type="SMART" id="SM00034">
    <property type="entry name" value="CLECT"/>
    <property type="match status" value="4"/>
</dbReference>